<evidence type="ECO:0000313" key="9">
    <source>
        <dbReference type="RefSeq" id="XP_022302504.1"/>
    </source>
</evidence>
<feature type="domain" description="RING-type" evidence="6">
    <location>
        <begin position="18"/>
        <end position="65"/>
    </location>
</feature>
<dbReference type="SUPFAM" id="SSF57850">
    <property type="entry name" value="RING/U-box"/>
    <property type="match status" value="1"/>
</dbReference>
<dbReference type="Pfam" id="PF00097">
    <property type="entry name" value="zf-C3HC4"/>
    <property type="match status" value="1"/>
</dbReference>
<dbReference type="OrthoDB" id="6135363at2759"/>
<dbReference type="SMART" id="SM00184">
    <property type="entry name" value="RING"/>
    <property type="match status" value="1"/>
</dbReference>
<dbReference type="SUPFAM" id="SSF50969">
    <property type="entry name" value="YVTN repeat-like/Quinoprotein amine dehydrogenase"/>
    <property type="match status" value="1"/>
</dbReference>
<evidence type="ECO:0000256" key="5">
    <source>
        <dbReference type="SAM" id="Coils"/>
    </source>
</evidence>
<dbReference type="Gene3D" id="3.30.40.10">
    <property type="entry name" value="Zinc/RING finger domain, C3HC4 (zinc finger)"/>
    <property type="match status" value="1"/>
</dbReference>
<keyword evidence="1" id="KW-0479">Metal-binding</keyword>
<dbReference type="InterPro" id="IPR011042">
    <property type="entry name" value="6-blade_b-propeller_TolB-like"/>
</dbReference>
<dbReference type="GO" id="GO:0008270">
    <property type="term" value="F:zinc ion binding"/>
    <property type="evidence" value="ECO:0007669"/>
    <property type="project" value="UniProtKB-KW"/>
</dbReference>
<evidence type="ECO:0000313" key="8">
    <source>
        <dbReference type="Proteomes" id="UP000694844"/>
    </source>
</evidence>
<protein>
    <submittedName>
        <fullName evidence="9">E3 ubiquitin-protein ligase Midline-1-like</fullName>
    </submittedName>
</protein>
<reference evidence="9" key="1">
    <citation type="submission" date="2025-08" db="UniProtKB">
        <authorList>
            <consortium name="RefSeq"/>
        </authorList>
    </citation>
    <scope>IDENTIFICATION</scope>
    <source>
        <tissue evidence="9">Whole sample</tissue>
    </source>
</reference>
<dbReference type="PANTHER" id="PTHR25462">
    <property type="entry name" value="BONUS, ISOFORM C-RELATED"/>
    <property type="match status" value="1"/>
</dbReference>
<keyword evidence="3" id="KW-0862">Zinc</keyword>
<dbReference type="Pfam" id="PF00643">
    <property type="entry name" value="zf-B_box"/>
    <property type="match status" value="1"/>
</dbReference>
<dbReference type="CDD" id="cd19756">
    <property type="entry name" value="Bbox2"/>
    <property type="match status" value="1"/>
</dbReference>
<dbReference type="PROSITE" id="PS50119">
    <property type="entry name" value="ZF_BBOX"/>
    <property type="match status" value="1"/>
</dbReference>
<dbReference type="PROSITE" id="PS00518">
    <property type="entry name" value="ZF_RING_1"/>
    <property type="match status" value="1"/>
</dbReference>
<dbReference type="InterPro" id="IPR017907">
    <property type="entry name" value="Znf_RING_CS"/>
</dbReference>
<dbReference type="RefSeq" id="XP_022302504.1">
    <property type="nucleotide sequence ID" value="XM_022446796.1"/>
</dbReference>
<evidence type="ECO:0000256" key="4">
    <source>
        <dbReference type="PROSITE-ProRule" id="PRU00024"/>
    </source>
</evidence>
<gene>
    <name evidence="9" type="primary">LOC111110342</name>
</gene>
<evidence type="ECO:0000259" key="7">
    <source>
        <dbReference type="PROSITE" id="PS50119"/>
    </source>
</evidence>
<dbReference type="Gene3D" id="3.30.160.60">
    <property type="entry name" value="Classic Zinc Finger"/>
    <property type="match status" value="1"/>
</dbReference>
<evidence type="ECO:0000259" key="6">
    <source>
        <dbReference type="PROSITE" id="PS50089"/>
    </source>
</evidence>
<keyword evidence="2 4" id="KW-0863">Zinc-finger</keyword>
<keyword evidence="8" id="KW-1185">Reference proteome</keyword>
<dbReference type="InterPro" id="IPR001841">
    <property type="entry name" value="Znf_RING"/>
</dbReference>
<dbReference type="InterPro" id="IPR013083">
    <property type="entry name" value="Znf_RING/FYVE/PHD"/>
</dbReference>
<dbReference type="InterPro" id="IPR000315">
    <property type="entry name" value="Znf_B-box"/>
</dbReference>
<dbReference type="Proteomes" id="UP000694844">
    <property type="component" value="Chromosome 8"/>
</dbReference>
<dbReference type="PANTHER" id="PTHR25462:SF296">
    <property type="entry name" value="MEIOTIC P26, ISOFORM F"/>
    <property type="match status" value="1"/>
</dbReference>
<proteinExistence type="predicted"/>
<dbReference type="InterPro" id="IPR047153">
    <property type="entry name" value="TRIM45/56/19-like"/>
</dbReference>
<sequence length="623" mass="70287">MAYSSNGSEETLEDASLCSVCFEKFKSPRTLPCRHSFCHACLSSSIEASCKEKEAPAGFRCPLCREFTPGVGEQKKWVNQFPINDVLVNILEISKVKLCGACKIENEEVPGVNYCFECQEAMCESCTKSHRKIAFTRSHTVCPLNEAMDADLHPNIYKTCQEHQDRPVELVCNDHEQLCCTLCVGTNHRKCKSVDTLDVAAGKIKDSGMMKSLDENMKEYEQTLLKTKRSMEENMDNLDDEADLLTKKIEKMEEDLIAHVREAKGVALEKIAKTTKSSKEKFNKSTESVDDQIECIKKCQQTLANIATTSDMVKQVVVFFKTKQINQNLQNSSIKKTLMTSKVKKGRDVGDIKNQILFPTLEHLECMHDLNSKIDIGKATLKAEVSFSVKYNIYSGAFLIDGSILFPKYLSPQQAQCVVFNRNGKEIRNISTKYVPLSVCVCGNEIYISCSSEKIIIVLSSETFAVLRSMTTKKSCYGLDLKNDQLYAACSDSIDLMNKNGQKIRSYGVQQSVQCVIVNKHQNMVYSNYEKNTVSAMNSSSKILWTYESPNLRFPYGLEHDSRYNIYIAAKSSNNIHVLSTEGVLLRLFENIEQPWFIAIPPNDDSTCCICSYKSDMTIYRIV</sequence>
<dbReference type="AlphaFoldDB" id="A0A8B8BI57"/>
<dbReference type="PROSITE" id="PS50089">
    <property type="entry name" value="ZF_RING_2"/>
    <property type="match status" value="1"/>
</dbReference>
<dbReference type="KEGG" id="cvn:111110342"/>
<accession>A0A8B8BI57</accession>
<feature type="coiled-coil region" evidence="5">
    <location>
        <begin position="210"/>
        <end position="262"/>
    </location>
</feature>
<dbReference type="GO" id="GO:0061630">
    <property type="term" value="F:ubiquitin protein ligase activity"/>
    <property type="evidence" value="ECO:0007669"/>
    <property type="project" value="TreeGrafter"/>
</dbReference>
<evidence type="ECO:0000256" key="3">
    <source>
        <dbReference type="ARBA" id="ARBA00022833"/>
    </source>
</evidence>
<dbReference type="SUPFAM" id="SSF57845">
    <property type="entry name" value="B-box zinc-binding domain"/>
    <property type="match status" value="1"/>
</dbReference>
<keyword evidence="5" id="KW-0175">Coiled coil</keyword>
<feature type="domain" description="B box-type" evidence="7">
    <location>
        <begin position="94"/>
        <end position="144"/>
    </location>
</feature>
<dbReference type="InterPro" id="IPR018957">
    <property type="entry name" value="Znf_C3HC4_RING-type"/>
</dbReference>
<dbReference type="Gene3D" id="2.120.10.30">
    <property type="entry name" value="TolB, C-terminal domain"/>
    <property type="match status" value="1"/>
</dbReference>
<name>A0A8B8BI57_CRAVI</name>
<dbReference type="GeneID" id="111110342"/>
<organism evidence="8 9">
    <name type="scientific">Crassostrea virginica</name>
    <name type="common">Eastern oyster</name>
    <dbReference type="NCBI Taxonomy" id="6565"/>
    <lineage>
        <taxon>Eukaryota</taxon>
        <taxon>Metazoa</taxon>
        <taxon>Spiralia</taxon>
        <taxon>Lophotrochozoa</taxon>
        <taxon>Mollusca</taxon>
        <taxon>Bivalvia</taxon>
        <taxon>Autobranchia</taxon>
        <taxon>Pteriomorphia</taxon>
        <taxon>Ostreida</taxon>
        <taxon>Ostreoidea</taxon>
        <taxon>Ostreidae</taxon>
        <taxon>Crassostrea</taxon>
    </lineage>
</organism>
<evidence type="ECO:0000256" key="2">
    <source>
        <dbReference type="ARBA" id="ARBA00022771"/>
    </source>
</evidence>
<dbReference type="InterPro" id="IPR011044">
    <property type="entry name" value="Quino_amine_DH_bsu"/>
</dbReference>
<evidence type="ECO:0000256" key="1">
    <source>
        <dbReference type="ARBA" id="ARBA00022723"/>
    </source>
</evidence>